<reference evidence="4" key="1">
    <citation type="journal article" date="2019" name="Int. J. Syst. Evol. Microbiol.">
        <title>The Global Catalogue of Microorganisms (GCM) 10K type strain sequencing project: providing services to taxonomists for standard genome sequencing and annotation.</title>
        <authorList>
            <consortium name="The Broad Institute Genomics Platform"/>
            <consortium name="The Broad Institute Genome Sequencing Center for Infectious Disease"/>
            <person name="Wu L."/>
            <person name="Ma J."/>
        </authorList>
    </citation>
    <scope>NUCLEOTIDE SEQUENCE [LARGE SCALE GENOMIC DNA]</scope>
    <source>
        <strain evidence="4">JCM 17017</strain>
    </source>
</reference>
<keyword evidence="1" id="KW-0479">Metal-binding</keyword>
<name>A0ABP7JWK8_9PSEU</name>
<dbReference type="Proteomes" id="UP001501624">
    <property type="component" value="Unassembled WGS sequence"/>
</dbReference>
<comment type="caution">
    <text evidence="3">The sequence shown here is derived from an EMBL/GenBank/DDBJ whole genome shotgun (WGS) entry which is preliminary data.</text>
</comment>
<sequence>MTLTEFAVGVPQRAFAPGTYTFTARNQGQTIHALEIVGPGGLDERTTTFRGGQSEDLTVTLQPGSYELLCPVGNHRQQGMTTTITVGGDSTAGSSPQQPTAGGY</sequence>
<dbReference type="PROSITE" id="PS00079">
    <property type="entry name" value="MULTICOPPER_OXIDASE1"/>
    <property type="match status" value="1"/>
</dbReference>
<dbReference type="InterPro" id="IPR033138">
    <property type="entry name" value="Cu_oxidase_CS"/>
</dbReference>
<dbReference type="Gene3D" id="2.60.40.420">
    <property type="entry name" value="Cupredoxins - blue copper proteins"/>
    <property type="match status" value="1"/>
</dbReference>
<protein>
    <recommendedName>
        <fullName evidence="5">EfeO-type cupredoxin-like domain-containing protein</fullName>
    </recommendedName>
</protein>
<dbReference type="InterPro" id="IPR008972">
    <property type="entry name" value="Cupredoxin"/>
</dbReference>
<keyword evidence="4" id="KW-1185">Reference proteome</keyword>
<dbReference type="EMBL" id="BAABCM010000027">
    <property type="protein sequence ID" value="GAA3857203.1"/>
    <property type="molecule type" value="Genomic_DNA"/>
</dbReference>
<gene>
    <name evidence="3" type="ORF">GCM10022380_88220</name>
</gene>
<evidence type="ECO:0000313" key="4">
    <source>
        <dbReference type="Proteomes" id="UP001501624"/>
    </source>
</evidence>
<proteinExistence type="predicted"/>
<organism evidence="3 4">
    <name type="scientific">Amycolatopsis tucumanensis</name>
    <dbReference type="NCBI Taxonomy" id="401106"/>
    <lineage>
        <taxon>Bacteria</taxon>
        <taxon>Bacillati</taxon>
        <taxon>Actinomycetota</taxon>
        <taxon>Actinomycetes</taxon>
        <taxon>Pseudonocardiales</taxon>
        <taxon>Pseudonocardiaceae</taxon>
        <taxon>Amycolatopsis</taxon>
    </lineage>
</organism>
<feature type="region of interest" description="Disordered" evidence="2">
    <location>
        <begin position="82"/>
        <end position="104"/>
    </location>
</feature>
<evidence type="ECO:0000313" key="3">
    <source>
        <dbReference type="EMBL" id="GAA3857203.1"/>
    </source>
</evidence>
<dbReference type="SUPFAM" id="SSF49503">
    <property type="entry name" value="Cupredoxins"/>
    <property type="match status" value="1"/>
</dbReference>
<dbReference type="RefSeq" id="WP_237339813.1">
    <property type="nucleotide sequence ID" value="NZ_BAABCM010000027.1"/>
</dbReference>
<evidence type="ECO:0000256" key="1">
    <source>
        <dbReference type="ARBA" id="ARBA00022723"/>
    </source>
</evidence>
<evidence type="ECO:0000256" key="2">
    <source>
        <dbReference type="SAM" id="MobiDB-lite"/>
    </source>
</evidence>
<evidence type="ECO:0008006" key="5">
    <source>
        <dbReference type="Google" id="ProtNLM"/>
    </source>
</evidence>
<accession>A0ABP7JWK8</accession>
<feature type="compositionally biased region" description="Polar residues" evidence="2">
    <location>
        <begin position="91"/>
        <end position="104"/>
    </location>
</feature>